<dbReference type="EC" id="2.7.11.1" evidence="1"/>
<dbReference type="EMBL" id="SDOX01000145">
    <property type="protein sequence ID" value="TFJ81074.1"/>
    <property type="molecule type" value="Genomic_DNA"/>
</dbReference>
<dbReference type="GO" id="GO:0004674">
    <property type="term" value="F:protein serine/threonine kinase activity"/>
    <property type="evidence" value="ECO:0007669"/>
    <property type="project" value="UniProtKB-EC"/>
</dbReference>
<keyword evidence="4" id="KW-0418">Kinase</keyword>
<dbReference type="Gene3D" id="1.10.510.10">
    <property type="entry name" value="Transferase(Phosphotransferase) domain 1"/>
    <property type="match status" value="1"/>
</dbReference>
<keyword evidence="5" id="KW-0067">ATP-binding</keyword>
<dbReference type="AlphaFoldDB" id="A0A4D9CRB3"/>
<dbReference type="PANTHER" id="PTHR43671:SF13">
    <property type="entry name" value="SERINE_THREONINE-PROTEIN KINASE NEK2"/>
    <property type="match status" value="1"/>
</dbReference>
<feature type="region of interest" description="Disordered" evidence="6">
    <location>
        <begin position="291"/>
        <end position="475"/>
    </location>
</feature>
<dbReference type="Pfam" id="PF00069">
    <property type="entry name" value="Pkinase"/>
    <property type="match status" value="1"/>
</dbReference>
<evidence type="ECO:0000259" key="7">
    <source>
        <dbReference type="PROSITE" id="PS50011"/>
    </source>
</evidence>
<dbReference type="GO" id="GO:0005524">
    <property type="term" value="F:ATP binding"/>
    <property type="evidence" value="ECO:0007669"/>
    <property type="project" value="UniProtKB-KW"/>
</dbReference>
<evidence type="ECO:0000256" key="3">
    <source>
        <dbReference type="ARBA" id="ARBA00022741"/>
    </source>
</evidence>
<feature type="compositionally biased region" description="Basic and acidic residues" evidence="6">
    <location>
        <begin position="587"/>
        <end position="596"/>
    </location>
</feature>
<evidence type="ECO:0000313" key="9">
    <source>
        <dbReference type="Proteomes" id="UP000355283"/>
    </source>
</evidence>
<evidence type="ECO:0000256" key="5">
    <source>
        <dbReference type="ARBA" id="ARBA00022840"/>
    </source>
</evidence>
<feature type="compositionally biased region" description="Pro residues" evidence="6">
    <location>
        <begin position="394"/>
        <end position="405"/>
    </location>
</feature>
<evidence type="ECO:0000256" key="2">
    <source>
        <dbReference type="ARBA" id="ARBA00022679"/>
    </source>
</evidence>
<dbReference type="InterPro" id="IPR011009">
    <property type="entry name" value="Kinase-like_dom_sf"/>
</dbReference>
<evidence type="ECO:0000256" key="6">
    <source>
        <dbReference type="SAM" id="MobiDB-lite"/>
    </source>
</evidence>
<comment type="caution">
    <text evidence="8">The sequence shown here is derived from an EMBL/GenBank/DDBJ whole genome shotgun (WGS) entry which is preliminary data.</text>
</comment>
<dbReference type="Proteomes" id="UP000355283">
    <property type="component" value="Unassembled WGS sequence"/>
</dbReference>
<dbReference type="OrthoDB" id="71777at2759"/>
<proteinExistence type="predicted"/>
<keyword evidence="2" id="KW-0808">Transferase</keyword>
<sequence length="596" mass="64569">MGLDDFEVIQGLGKGAFARVDKVKRKIDGKVYALKRVNISTIPPKDLEDSLNEIRILASFKHPRLIRWYETFVENAKEELCIVMELCPYGDLEQKIKRHKHRKQYIDEREIWVYAVNLLEGLAALHSKGVVHRDLKPANCLIDSQGCVKIADMNISKVSKGGNMQTQVGTPYFICPEIYLKRPYTSTSDIWSLGGVLYNLAALRPPFLADNIQNLRRVVIRGSFDPLPSVFGQSLTTLIGRLLQINPSDRPEAKEILKDPLVERHKYLLLHPLPAGQEEAEGEMLPTIRVASDKEGTKTIRLPGPAYEEEETGAGTRAGKERGARDRPPSPRSPTSVFVVSSPRAKEKANSPASHPARESTSPSNSSGGSAARMKPAPRVQSSPPADAPRRPPRSSPPPSSPPTSPSQLPMGGRLSPLKTPSPTQMLPSFPFTSSKLGGSKPSSPSNGTSTAPTAAPGSPPRSGSPLSSLLPALQDMGRDMVRHLPVRPPGMKVSKEEKARLAAIAAGEYGGGAVFIDTGEYDDVGDVAGSPATSTSAGGKAKRSSIRRVFDGEGLPSFPTLEAFPVAEVKNFFANANGRRTPPTGEKPDIEEWRL</sequence>
<dbReference type="InterPro" id="IPR000719">
    <property type="entry name" value="Prot_kinase_dom"/>
</dbReference>
<reference evidence="8 9" key="1">
    <citation type="submission" date="2019-01" db="EMBL/GenBank/DDBJ databases">
        <title>Nuclear Genome Assembly of the Microalgal Biofuel strain Nannochloropsis salina CCMP1776.</title>
        <authorList>
            <person name="Hovde B."/>
        </authorList>
    </citation>
    <scope>NUCLEOTIDE SEQUENCE [LARGE SCALE GENOMIC DNA]</scope>
    <source>
        <strain evidence="8 9">CCMP1776</strain>
    </source>
</reference>
<dbReference type="PROSITE" id="PS50011">
    <property type="entry name" value="PROTEIN_KINASE_DOM"/>
    <property type="match status" value="1"/>
</dbReference>
<feature type="region of interest" description="Disordered" evidence="6">
    <location>
        <begin position="575"/>
        <end position="596"/>
    </location>
</feature>
<evidence type="ECO:0000313" key="8">
    <source>
        <dbReference type="EMBL" id="TFJ81074.1"/>
    </source>
</evidence>
<evidence type="ECO:0000256" key="4">
    <source>
        <dbReference type="ARBA" id="ARBA00022777"/>
    </source>
</evidence>
<feature type="compositionally biased region" description="Basic and acidic residues" evidence="6">
    <location>
        <begin position="318"/>
        <end position="329"/>
    </location>
</feature>
<evidence type="ECO:0000256" key="1">
    <source>
        <dbReference type="ARBA" id="ARBA00012513"/>
    </source>
</evidence>
<accession>A0A4D9CRB3</accession>
<keyword evidence="3" id="KW-0547">Nucleotide-binding</keyword>
<gene>
    <name evidence="8" type="ORF">NSK_007717</name>
</gene>
<dbReference type="SMART" id="SM00220">
    <property type="entry name" value="S_TKc"/>
    <property type="match status" value="1"/>
</dbReference>
<protein>
    <recommendedName>
        <fullName evidence="1">non-specific serine/threonine protein kinase</fullName>
        <ecNumber evidence="1">2.7.11.1</ecNumber>
    </recommendedName>
</protein>
<feature type="compositionally biased region" description="Low complexity" evidence="6">
    <location>
        <begin position="360"/>
        <end position="370"/>
    </location>
</feature>
<organism evidence="8 9">
    <name type="scientific">Nannochloropsis salina CCMP1776</name>
    <dbReference type="NCBI Taxonomy" id="1027361"/>
    <lineage>
        <taxon>Eukaryota</taxon>
        <taxon>Sar</taxon>
        <taxon>Stramenopiles</taxon>
        <taxon>Ochrophyta</taxon>
        <taxon>Eustigmatophyceae</taxon>
        <taxon>Eustigmatales</taxon>
        <taxon>Monodopsidaceae</taxon>
        <taxon>Microchloropsis</taxon>
        <taxon>Microchloropsis salina</taxon>
    </lineage>
</organism>
<feature type="domain" description="Protein kinase" evidence="7">
    <location>
        <begin position="6"/>
        <end position="268"/>
    </location>
</feature>
<dbReference type="PANTHER" id="PTHR43671">
    <property type="entry name" value="SERINE/THREONINE-PROTEIN KINASE NEK"/>
    <property type="match status" value="1"/>
</dbReference>
<dbReference type="InterPro" id="IPR050660">
    <property type="entry name" value="NEK_Ser/Thr_kinase"/>
</dbReference>
<dbReference type="InterPro" id="IPR008271">
    <property type="entry name" value="Ser/Thr_kinase_AS"/>
</dbReference>
<feature type="compositionally biased region" description="Low complexity" evidence="6">
    <location>
        <begin position="333"/>
        <end position="343"/>
    </location>
</feature>
<keyword evidence="9" id="KW-1185">Reference proteome</keyword>
<name>A0A4D9CRB3_9STRA</name>
<feature type="compositionally biased region" description="Low complexity" evidence="6">
    <location>
        <begin position="433"/>
        <end position="474"/>
    </location>
</feature>
<dbReference type="PROSITE" id="PS00108">
    <property type="entry name" value="PROTEIN_KINASE_ST"/>
    <property type="match status" value="1"/>
</dbReference>
<dbReference type="SUPFAM" id="SSF56112">
    <property type="entry name" value="Protein kinase-like (PK-like)"/>
    <property type="match status" value="1"/>
</dbReference>